<protein>
    <submittedName>
        <fullName evidence="2">Uncharacterized protein</fullName>
    </submittedName>
</protein>
<evidence type="ECO:0000256" key="1">
    <source>
        <dbReference type="SAM" id="MobiDB-lite"/>
    </source>
</evidence>
<dbReference type="HOGENOM" id="CLU_1128333_0_0_6"/>
<accession>E6WQX7</accession>
<feature type="compositionally biased region" description="Polar residues" evidence="1">
    <location>
        <begin position="1"/>
        <end position="12"/>
    </location>
</feature>
<reference evidence="2 3" key="1">
    <citation type="submission" date="2011-01" db="EMBL/GenBank/DDBJ databases">
        <title>Complete sequence of Pseudoxanthomonas suwonensis 11-1.</title>
        <authorList>
            <consortium name="US DOE Joint Genome Institute"/>
            <person name="Lucas S."/>
            <person name="Copeland A."/>
            <person name="Lapidus A."/>
            <person name="Cheng J.-F."/>
            <person name="Goodwin L."/>
            <person name="Pitluck S."/>
            <person name="Teshima H."/>
            <person name="Detter J.C."/>
            <person name="Han C."/>
            <person name="Tapia R."/>
            <person name="Land M."/>
            <person name="Hauser L."/>
            <person name="Kyrpides N."/>
            <person name="Ivanova N."/>
            <person name="Ovchinnikova G."/>
            <person name="Siebers A.K."/>
            <person name="Allgaier M."/>
            <person name="Thelen M.P."/>
            <person name="Hugenholtz P."/>
            <person name="Gladden J."/>
            <person name="Woyke T."/>
        </authorList>
    </citation>
    <scope>NUCLEOTIDE SEQUENCE [LARGE SCALE GENOMIC DNA]</scope>
    <source>
        <strain evidence="3">11-1</strain>
    </source>
</reference>
<dbReference type="EMBL" id="CP002446">
    <property type="protein sequence ID" value="ADV26649.1"/>
    <property type="molecule type" value="Genomic_DNA"/>
</dbReference>
<name>E6WQX7_PSEUU</name>
<gene>
    <name evidence="2" type="ordered locus">Psesu_0796</name>
</gene>
<evidence type="ECO:0000313" key="3">
    <source>
        <dbReference type="Proteomes" id="UP000008632"/>
    </source>
</evidence>
<feature type="region of interest" description="Disordered" evidence="1">
    <location>
        <begin position="159"/>
        <end position="222"/>
    </location>
</feature>
<dbReference type="STRING" id="743721.Psesu_0796"/>
<organism evidence="2 3">
    <name type="scientific">Pseudoxanthomonas suwonensis (strain 11-1)</name>
    <dbReference type="NCBI Taxonomy" id="743721"/>
    <lineage>
        <taxon>Bacteria</taxon>
        <taxon>Pseudomonadati</taxon>
        <taxon>Pseudomonadota</taxon>
        <taxon>Gammaproteobacteria</taxon>
        <taxon>Lysobacterales</taxon>
        <taxon>Lysobacteraceae</taxon>
        <taxon>Pseudoxanthomonas</taxon>
    </lineage>
</organism>
<feature type="region of interest" description="Disordered" evidence="1">
    <location>
        <begin position="1"/>
        <end position="20"/>
    </location>
</feature>
<sequence length="246" mass="25603">MVRGLATSQDPRTSSRHGPRPCVFALSRGLAGKLHPASRLVVRLQPYPLSLLRAPARAHGDGRSKECAPSVRKHASPLEGRVAEAFVLREVEQRVDRLAVAVGEAAPPATHPVAPGRGFAPNTSARLLLGQVQQRIDRLAVVAGPGRALAIHRIARGPDARRMQAPGRGSAPDASALPVTSSAGTAADRPACRCSGSGTRACDPPDRARTGRPAHAGAGPGIRSRRVGVAGYFFGRYSSGSTGLPL</sequence>
<dbReference type="KEGG" id="psu:Psesu_0796"/>
<proteinExistence type="predicted"/>
<evidence type="ECO:0000313" key="2">
    <source>
        <dbReference type="EMBL" id="ADV26649.1"/>
    </source>
</evidence>
<dbReference type="AlphaFoldDB" id="E6WQX7"/>
<keyword evidence="3" id="KW-1185">Reference proteome</keyword>
<dbReference type="Proteomes" id="UP000008632">
    <property type="component" value="Chromosome"/>
</dbReference>